<dbReference type="InterPro" id="IPR005162">
    <property type="entry name" value="Retrotrans_gag_dom"/>
</dbReference>
<feature type="compositionally biased region" description="Basic and acidic residues" evidence="1">
    <location>
        <begin position="27"/>
        <end position="40"/>
    </location>
</feature>
<feature type="domain" description="Retrotransposon gag" evidence="2">
    <location>
        <begin position="333"/>
        <end position="422"/>
    </location>
</feature>
<feature type="compositionally biased region" description="Pro residues" evidence="1">
    <location>
        <begin position="464"/>
        <end position="495"/>
    </location>
</feature>
<dbReference type="AlphaFoldDB" id="A0AAD8WAP5"/>
<dbReference type="SUPFAM" id="SSF50630">
    <property type="entry name" value="Acid proteases"/>
    <property type="match status" value="1"/>
</dbReference>
<dbReference type="PROSITE" id="PS00141">
    <property type="entry name" value="ASP_PROTEASE"/>
    <property type="match status" value="1"/>
</dbReference>
<keyword evidence="4" id="KW-1185">Reference proteome</keyword>
<dbReference type="GO" id="GO:0004190">
    <property type="term" value="F:aspartic-type endopeptidase activity"/>
    <property type="evidence" value="ECO:0007669"/>
    <property type="project" value="InterPro"/>
</dbReference>
<name>A0AAD8WAP5_LOLMU</name>
<gene>
    <name evidence="3" type="ORF">QYE76_067396</name>
</gene>
<evidence type="ECO:0000259" key="2">
    <source>
        <dbReference type="Pfam" id="PF03732"/>
    </source>
</evidence>
<accession>A0AAD8WAP5</accession>
<sequence>MTISGEEEATSSVEPKVAASGALVSRKNPEIASTHRREAGVDDMAQTEGLPAAHHQPRPECCGEPMGGGSPQRRPSQPRRPVRQGTADGRRTAAVAHPNRAPAPPCVEEVGSGRRSPCSDEEGFYGFDHVFEPARRHRRHHRRATHGLHRRAVAGLRRRQGRRCRRRCAPVLSPVELSAVVRDLSPAVSNLRTYLQGPVAPPPPPPAAAFTAPQPPPPTSVYQQGVPITQIRFPPSPSPTPSWADAPIFTTAAPQPTVLQVPASTTALGGFAGYIDPFAGGPFTTTPPAPQPPRFTKMEFATYDGTVDPLNWLNHCDQFFRGQRTLVSDRTWIASYHLRGAAQTWYYALEQDEGGMPPWERFRDLCLLRFGPPIRGSRLAELSRLPFTTSVQDFADRFQTLACHAPGVTARQRAELFVGGLPDHICVDVEMRDTPDLQTAMYYARAYEHRALALQQTLHGRGVRPPPRAAPAPAASAPPRPALPAAPSGAPPTPTRPFRRLTSAEQLERRRKGLCFNCNETYAPGHVCARLFYLETVDDGDVETLTTELAASTLSESGVTTYGPVDATAFVVSLHALAGIKTPKTMLLPVTINGERLTALVDTGSTHNFLSGAAMRRLALPPSSTDTLSVTVANGDRLACQGVAR</sequence>
<organism evidence="3 4">
    <name type="scientific">Lolium multiflorum</name>
    <name type="common">Italian ryegrass</name>
    <name type="synonym">Lolium perenne subsp. multiflorum</name>
    <dbReference type="NCBI Taxonomy" id="4521"/>
    <lineage>
        <taxon>Eukaryota</taxon>
        <taxon>Viridiplantae</taxon>
        <taxon>Streptophyta</taxon>
        <taxon>Embryophyta</taxon>
        <taxon>Tracheophyta</taxon>
        <taxon>Spermatophyta</taxon>
        <taxon>Magnoliopsida</taxon>
        <taxon>Liliopsida</taxon>
        <taxon>Poales</taxon>
        <taxon>Poaceae</taxon>
        <taxon>BOP clade</taxon>
        <taxon>Pooideae</taxon>
        <taxon>Poodae</taxon>
        <taxon>Poeae</taxon>
        <taxon>Poeae Chloroplast Group 2 (Poeae type)</taxon>
        <taxon>Loliodinae</taxon>
        <taxon>Loliinae</taxon>
        <taxon>Lolium</taxon>
    </lineage>
</organism>
<feature type="region of interest" description="Disordered" evidence="1">
    <location>
        <begin position="459"/>
        <end position="499"/>
    </location>
</feature>
<evidence type="ECO:0000313" key="4">
    <source>
        <dbReference type="Proteomes" id="UP001231189"/>
    </source>
</evidence>
<evidence type="ECO:0000256" key="1">
    <source>
        <dbReference type="SAM" id="MobiDB-lite"/>
    </source>
</evidence>
<dbReference type="EMBL" id="JAUUTY010000004">
    <property type="protein sequence ID" value="KAK1649591.1"/>
    <property type="molecule type" value="Genomic_DNA"/>
</dbReference>
<proteinExistence type="predicted"/>
<reference evidence="3" key="1">
    <citation type="submission" date="2023-07" db="EMBL/GenBank/DDBJ databases">
        <title>A chromosome-level genome assembly of Lolium multiflorum.</title>
        <authorList>
            <person name="Chen Y."/>
            <person name="Copetti D."/>
            <person name="Kolliker R."/>
            <person name="Studer B."/>
        </authorList>
    </citation>
    <scope>NUCLEOTIDE SEQUENCE</scope>
    <source>
        <strain evidence="3">02402/16</strain>
        <tissue evidence="3">Leaf</tissue>
    </source>
</reference>
<dbReference type="InterPro" id="IPR001969">
    <property type="entry name" value="Aspartic_peptidase_AS"/>
</dbReference>
<dbReference type="CDD" id="cd00303">
    <property type="entry name" value="retropepsin_like"/>
    <property type="match status" value="1"/>
</dbReference>
<dbReference type="PANTHER" id="PTHR48125">
    <property type="entry name" value="LP07818P1"/>
    <property type="match status" value="1"/>
</dbReference>
<dbReference type="Pfam" id="PF03732">
    <property type="entry name" value="Retrotrans_gag"/>
    <property type="match status" value="1"/>
</dbReference>
<evidence type="ECO:0000313" key="3">
    <source>
        <dbReference type="EMBL" id="KAK1649591.1"/>
    </source>
</evidence>
<feature type="region of interest" description="Disordered" evidence="1">
    <location>
        <begin position="1"/>
        <end position="114"/>
    </location>
</feature>
<dbReference type="Gene3D" id="2.40.70.10">
    <property type="entry name" value="Acid Proteases"/>
    <property type="match status" value="1"/>
</dbReference>
<comment type="caution">
    <text evidence="3">The sequence shown here is derived from an EMBL/GenBank/DDBJ whole genome shotgun (WGS) entry which is preliminary data.</text>
</comment>
<dbReference type="PANTHER" id="PTHR48125:SF12">
    <property type="entry name" value="AT HOOK TRANSCRIPTION FACTOR FAMILY-RELATED"/>
    <property type="match status" value="1"/>
</dbReference>
<protein>
    <recommendedName>
        <fullName evidence="2">Retrotransposon gag domain-containing protein</fullName>
    </recommendedName>
</protein>
<dbReference type="InterPro" id="IPR021109">
    <property type="entry name" value="Peptidase_aspartic_dom_sf"/>
</dbReference>
<dbReference type="GO" id="GO:0006508">
    <property type="term" value="P:proteolysis"/>
    <property type="evidence" value="ECO:0007669"/>
    <property type="project" value="InterPro"/>
</dbReference>
<dbReference type="Pfam" id="PF13650">
    <property type="entry name" value="Asp_protease_2"/>
    <property type="match status" value="1"/>
</dbReference>
<dbReference type="Proteomes" id="UP001231189">
    <property type="component" value="Unassembled WGS sequence"/>
</dbReference>